<evidence type="ECO:0000313" key="2">
    <source>
        <dbReference type="Proteomes" id="UP000013827"/>
    </source>
</evidence>
<name>A0A0D3J5J4_EMIH1</name>
<dbReference type="HOGENOM" id="CLU_961176_0_0_1"/>
<dbReference type="Proteomes" id="UP000013827">
    <property type="component" value="Unassembled WGS sequence"/>
</dbReference>
<sequence>MSSCLGTVLSTRVDVGTPAGRLREDLTTVASLSPLIGGPRALRVHSALFMDRDEGGLVGWDFVPQAATEAATLRRLLSLRAVRGERRRLYAADARGMCVLGSAAASADAAEECSLQRPADLHLVSNNCWAHTARVASVALGTTSAGAAWALLMSAMSARVAVDGSAAEAEAATARPLVEPDPTAAALSREKARRFGRDLASFLSDEDALQSARAAAAFEAALRAEEEARAAGERSRRPPWLESLVAASAVALALTAGLRLGEETGVFGASLDPAYLGGESGRATLYNLLD</sequence>
<organism evidence="1 2">
    <name type="scientific">Emiliania huxleyi (strain CCMP1516)</name>
    <dbReference type="NCBI Taxonomy" id="280463"/>
    <lineage>
        <taxon>Eukaryota</taxon>
        <taxon>Haptista</taxon>
        <taxon>Haptophyta</taxon>
        <taxon>Prymnesiophyceae</taxon>
        <taxon>Isochrysidales</taxon>
        <taxon>Noelaerhabdaceae</taxon>
        <taxon>Emiliania</taxon>
    </lineage>
</organism>
<dbReference type="PaxDb" id="2903-EOD18779"/>
<protein>
    <submittedName>
        <fullName evidence="1">Uncharacterized protein</fullName>
    </submittedName>
</protein>
<evidence type="ECO:0000313" key="1">
    <source>
        <dbReference type="EnsemblProtists" id="EOD18779"/>
    </source>
</evidence>
<proteinExistence type="predicted"/>
<accession>A0A0D3J5J4</accession>
<dbReference type="GeneID" id="17264310"/>
<reference evidence="1" key="2">
    <citation type="submission" date="2024-10" db="UniProtKB">
        <authorList>
            <consortium name="EnsemblProtists"/>
        </authorList>
    </citation>
    <scope>IDENTIFICATION</scope>
</reference>
<dbReference type="AlphaFoldDB" id="A0A0D3J5J4"/>
<dbReference type="EnsemblProtists" id="EOD18779">
    <property type="protein sequence ID" value="EOD18779"/>
    <property type="gene ID" value="EMIHUDRAFT_209348"/>
</dbReference>
<reference evidence="2" key="1">
    <citation type="journal article" date="2013" name="Nature">
        <title>Pan genome of the phytoplankton Emiliania underpins its global distribution.</title>
        <authorList>
            <person name="Read B.A."/>
            <person name="Kegel J."/>
            <person name="Klute M.J."/>
            <person name="Kuo A."/>
            <person name="Lefebvre S.C."/>
            <person name="Maumus F."/>
            <person name="Mayer C."/>
            <person name="Miller J."/>
            <person name="Monier A."/>
            <person name="Salamov A."/>
            <person name="Young J."/>
            <person name="Aguilar M."/>
            <person name="Claverie J.M."/>
            <person name="Frickenhaus S."/>
            <person name="Gonzalez K."/>
            <person name="Herman E.K."/>
            <person name="Lin Y.C."/>
            <person name="Napier J."/>
            <person name="Ogata H."/>
            <person name="Sarno A.F."/>
            <person name="Shmutz J."/>
            <person name="Schroeder D."/>
            <person name="de Vargas C."/>
            <person name="Verret F."/>
            <person name="von Dassow P."/>
            <person name="Valentin K."/>
            <person name="Van de Peer Y."/>
            <person name="Wheeler G."/>
            <person name="Dacks J.B."/>
            <person name="Delwiche C.F."/>
            <person name="Dyhrman S.T."/>
            <person name="Glockner G."/>
            <person name="John U."/>
            <person name="Richards T."/>
            <person name="Worden A.Z."/>
            <person name="Zhang X."/>
            <person name="Grigoriev I.V."/>
            <person name="Allen A.E."/>
            <person name="Bidle K."/>
            <person name="Borodovsky M."/>
            <person name="Bowler C."/>
            <person name="Brownlee C."/>
            <person name="Cock J.M."/>
            <person name="Elias M."/>
            <person name="Gladyshev V.N."/>
            <person name="Groth M."/>
            <person name="Guda C."/>
            <person name="Hadaegh A."/>
            <person name="Iglesias-Rodriguez M.D."/>
            <person name="Jenkins J."/>
            <person name="Jones B.M."/>
            <person name="Lawson T."/>
            <person name="Leese F."/>
            <person name="Lindquist E."/>
            <person name="Lobanov A."/>
            <person name="Lomsadze A."/>
            <person name="Malik S.B."/>
            <person name="Marsh M.E."/>
            <person name="Mackinder L."/>
            <person name="Mock T."/>
            <person name="Mueller-Roeber B."/>
            <person name="Pagarete A."/>
            <person name="Parker M."/>
            <person name="Probert I."/>
            <person name="Quesneville H."/>
            <person name="Raines C."/>
            <person name="Rensing S.A."/>
            <person name="Riano-Pachon D.M."/>
            <person name="Richier S."/>
            <person name="Rokitta S."/>
            <person name="Shiraiwa Y."/>
            <person name="Soanes D.M."/>
            <person name="van der Giezen M."/>
            <person name="Wahlund T.M."/>
            <person name="Williams B."/>
            <person name="Wilson W."/>
            <person name="Wolfe G."/>
            <person name="Wurch L.L."/>
        </authorList>
    </citation>
    <scope>NUCLEOTIDE SEQUENCE</scope>
</reference>
<keyword evidence="2" id="KW-1185">Reference proteome</keyword>
<dbReference type="KEGG" id="ehx:EMIHUDRAFT_209348"/>
<dbReference type="RefSeq" id="XP_005771208.1">
    <property type="nucleotide sequence ID" value="XM_005771151.1"/>
</dbReference>